<dbReference type="Proteomes" id="UP000642070">
    <property type="component" value="Unassembled WGS sequence"/>
</dbReference>
<reference evidence="2" key="1">
    <citation type="journal article" date="2014" name="Int. J. Syst. Evol. Microbiol.">
        <title>Complete genome sequence of Corynebacterium casei LMG S-19264T (=DSM 44701T), isolated from a smear-ripened cheese.</title>
        <authorList>
            <consortium name="US DOE Joint Genome Institute (JGI-PGF)"/>
            <person name="Walter F."/>
            <person name="Albersmeier A."/>
            <person name="Kalinowski J."/>
            <person name="Ruckert C."/>
        </authorList>
    </citation>
    <scope>NUCLEOTIDE SEQUENCE</scope>
    <source>
        <strain evidence="2">JCM 19831</strain>
    </source>
</reference>
<dbReference type="RefSeq" id="WP_190253670.1">
    <property type="nucleotide sequence ID" value="NZ_BMPI01000035.1"/>
</dbReference>
<protein>
    <submittedName>
        <fullName evidence="2">Uncharacterized protein</fullName>
    </submittedName>
</protein>
<reference evidence="2" key="2">
    <citation type="submission" date="2020-09" db="EMBL/GenBank/DDBJ databases">
        <authorList>
            <person name="Sun Q."/>
            <person name="Ohkuma M."/>
        </authorList>
    </citation>
    <scope>NUCLEOTIDE SEQUENCE</scope>
    <source>
        <strain evidence="2">JCM 19831</strain>
    </source>
</reference>
<sequence length="127" mass="13151">MPWYANQKIRQGTALAYDVGHPVPATNVELHGYDRDGLVTWVEPGEHFNAEPEPAPVNGLFPNAPQPSPAVPDGVDGEPTTPAGSEPAAGVVPTDGTENATARRARTQTKPTEPAAGDGTNATSTEG</sequence>
<name>A0A917X0A5_9ACTN</name>
<accession>A0A917X0A5</accession>
<gene>
    <name evidence="2" type="ORF">GCM10007977_063600</name>
</gene>
<evidence type="ECO:0000313" key="2">
    <source>
        <dbReference type="EMBL" id="GGM53244.1"/>
    </source>
</evidence>
<evidence type="ECO:0000256" key="1">
    <source>
        <dbReference type="SAM" id="MobiDB-lite"/>
    </source>
</evidence>
<organism evidence="2 3">
    <name type="scientific">Dactylosporangium sucinum</name>
    <dbReference type="NCBI Taxonomy" id="1424081"/>
    <lineage>
        <taxon>Bacteria</taxon>
        <taxon>Bacillati</taxon>
        <taxon>Actinomycetota</taxon>
        <taxon>Actinomycetes</taxon>
        <taxon>Micromonosporales</taxon>
        <taxon>Micromonosporaceae</taxon>
        <taxon>Dactylosporangium</taxon>
    </lineage>
</organism>
<comment type="caution">
    <text evidence="2">The sequence shown here is derived from an EMBL/GenBank/DDBJ whole genome shotgun (WGS) entry which is preliminary data.</text>
</comment>
<evidence type="ECO:0000313" key="3">
    <source>
        <dbReference type="Proteomes" id="UP000642070"/>
    </source>
</evidence>
<keyword evidence="3" id="KW-1185">Reference proteome</keyword>
<dbReference type="AlphaFoldDB" id="A0A917X0A5"/>
<dbReference type="EMBL" id="BMPI01000035">
    <property type="protein sequence ID" value="GGM53244.1"/>
    <property type="molecule type" value="Genomic_DNA"/>
</dbReference>
<feature type="region of interest" description="Disordered" evidence="1">
    <location>
        <begin position="47"/>
        <end position="127"/>
    </location>
</feature>
<proteinExistence type="predicted"/>